<sequence length="147" mass="16993">MQVQELQNKLMEAITTDEWNRLKHGDSSLIISSFNRDVLLSMKNAPVENFEIDIKSVYNLKEALQRYLDIYMADCPIGHKWIIIACIYLTFVQKRPMHPQQATHWKCIATSEKTKYVCPCKDTGTNSVCSYCVCHSDTNSHVLFDEN</sequence>
<dbReference type="Proteomes" id="UP001470288">
    <property type="component" value="Unassembled WGS sequence"/>
</dbReference>
<protein>
    <submittedName>
        <fullName evidence="1">DUF2115 family protein</fullName>
    </submittedName>
</protein>
<keyword evidence="2" id="KW-1185">Reference proteome</keyword>
<dbReference type="InterPro" id="IPR019215">
    <property type="entry name" value="DUF2115"/>
</dbReference>
<name>A0ABV1I5A5_9FIRM</name>
<evidence type="ECO:0000313" key="1">
    <source>
        <dbReference type="EMBL" id="MEQ2580010.1"/>
    </source>
</evidence>
<proteinExistence type="predicted"/>
<evidence type="ECO:0000313" key="2">
    <source>
        <dbReference type="Proteomes" id="UP001470288"/>
    </source>
</evidence>
<organism evidence="1 2">
    <name type="scientific">Hominiventricola aquisgranensis</name>
    <dbReference type="NCBI Taxonomy" id="3133164"/>
    <lineage>
        <taxon>Bacteria</taxon>
        <taxon>Bacillati</taxon>
        <taxon>Bacillota</taxon>
        <taxon>Clostridia</taxon>
        <taxon>Lachnospirales</taxon>
        <taxon>Lachnospiraceae</taxon>
        <taxon>Hominiventricola</taxon>
    </lineage>
</organism>
<dbReference type="Pfam" id="PF09888">
    <property type="entry name" value="DUF2115"/>
    <property type="match status" value="1"/>
</dbReference>
<comment type="caution">
    <text evidence="1">The sequence shown here is derived from an EMBL/GenBank/DDBJ whole genome shotgun (WGS) entry which is preliminary data.</text>
</comment>
<reference evidence="1 2" key="1">
    <citation type="submission" date="2024-03" db="EMBL/GenBank/DDBJ databases">
        <title>Human intestinal bacterial collection.</title>
        <authorList>
            <person name="Pauvert C."/>
            <person name="Hitch T.C.A."/>
            <person name="Clavel T."/>
        </authorList>
    </citation>
    <scope>NUCLEOTIDE SEQUENCE [LARGE SCALE GENOMIC DNA]</scope>
    <source>
        <strain evidence="1 2">CLA-AA-H78B</strain>
    </source>
</reference>
<gene>
    <name evidence="1" type="ORF">WMO62_14440</name>
</gene>
<dbReference type="EMBL" id="JBBMFC010000038">
    <property type="protein sequence ID" value="MEQ2580010.1"/>
    <property type="molecule type" value="Genomic_DNA"/>
</dbReference>
<dbReference type="RefSeq" id="WP_349145104.1">
    <property type="nucleotide sequence ID" value="NZ_JBBMFC010000038.1"/>
</dbReference>
<accession>A0ABV1I5A5</accession>